<evidence type="ECO:0000313" key="1">
    <source>
        <dbReference type="EMBL" id="VAW73995.1"/>
    </source>
</evidence>
<name>A0A3B0Y012_9ZZZZ</name>
<sequence length="61" mass="6868">MVINLLSVLPDTVLGKRIITGLRADLSLVLSYLVLSCRMLLCDEFLILTLRTTKSLDIIDY</sequence>
<reference evidence="1" key="1">
    <citation type="submission" date="2018-06" db="EMBL/GenBank/DDBJ databases">
        <authorList>
            <person name="Zhirakovskaya E."/>
        </authorList>
    </citation>
    <scope>NUCLEOTIDE SEQUENCE</scope>
</reference>
<dbReference type="EMBL" id="UOFL01000049">
    <property type="protein sequence ID" value="VAW73995.1"/>
    <property type="molecule type" value="Genomic_DNA"/>
</dbReference>
<proteinExistence type="predicted"/>
<protein>
    <submittedName>
        <fullName evidence="1">Uncharacterized protein</fullName>
    </submittedName>
</protein>
<organism evidence="1">
    <name type="scientific">hydrothermal vent metagenome</name>
    <dbReference type="NCBI Taxonomy" id="652676"/>
    <lineage>
        <taxon>unclassified sequences</taxon>
        <taxon>metagenomes</taxon>
        <taxon>ecological metagenomes</taxon>
    </lineage>
</organism>
<accession>A0A3B0Y012</accession>
<dbReference type="AlphaFoldDB" id="A0A3B0Y012"/>
<gene>
    <name evidence="1" type="ORF">MNBD_GAMMA12-3764</name>
</gene>